<name>A0A9D1PM94_9BACI</name>
<comment type="catalytic activity">
    <reaction evidence="1 8">
        <text>ATP-independent breakage of single-stranded DNA, followed by passage and rejoining.</text>
        <dbReference type="EC" id="5.6.2.1"/>
    </reaction>
</comment>
<comment type="similarity">
    <text evidence="2 8">Belongs to the type IA topoisomerase family.</text>
</comment>
<feature type="compositionally biased region" description="Basic residues" evidence="9">
    <location>
        <begin position="676"/>
        <end position="686"/>
    </location>
</feature>
<dbReference type="PANTHER" id="PTHR11390:SF21">
    <property type="entry name" value="DNA TOPOISOMERASE 3-ALPHA"/>
    <property type="match status" value="1"/>
</dbReference>
<feature type="active site" description="O-(5'-phospho-DNA)-tyrosine intermediate" evidence="8">
    <location>
        <position position="309"/>
    </location>
</feature>
<protein>
    <recommendedName>
        <fullName evidence="8">DNA topoisomerase 3</fullName>
        <ecNumber evidence="8">5.6.2.1</ecNumber>
    </recommendedName>
    <alternativeName>
        <fullName evidence="8">DNA topoisomerase III</fullName>
    </alternativeName>
</protein>
<dbReference type="InterPro" id="IPR000380">
    <property type="entry name" value="Topo_IA"/>
</dbReference>
<gene>
    <name evidence="8" type="primary">topB</name>
    <name evidence="12" type="ORF">H9895_02915</name>
</gene>
<evidence type="ECO:0000313" key="13">
    <source>
        <dbReference type="Proteomes" id="UP000823937"/>
    </source>
</evidence>
<dbReference type="PROSITE" id="PS52039">
    <property type="entry name" value="TOPO_IA_2"/>
    <property type="match status" value="1"/>
</dbReference>
<feature type="site" description="Interaction with DNA" evidence="8">
    <location>
        <position position="176"/>
    </location>
</feature>
<keyword evidence="7 8" id="KW-0413">Isomerase</keyword>
<proteinExistence type="inferred from homology"/>
<dbReference type="Pfam" id="PF01751">
    <property type="entry name" value="Toprim"/>
    <property type="match status" value="1"/>
</dbReference>
<dbReference type="HAMAP" id="MF_00953">
    <property type="entry name" value="Topoisom_3_prok"/>
    <property type="match status" value="1"/>
</dbReference>
<evidence type="ECO:0000256" key="3">
    <source>
        <dbReference type="ARBA" id="ARBA00022723"/>
    </source>
</evidence>
<dbReference type="EMBL" id="DXHX01000040">
    <property type="protein sequence ID" value="HIV74014.1"/>
    <property type="molecule type" value="Genomic_DNA"/>
</dbReference>
<feature type="binding site" evidence="8">
    <location>
        <position position="9"/>
    </location>
    <ligand>
        <name>Mg(2+)</name>
        <dbReference type="ChEBI" id="CHEBI:18420"/>
        <note>catalytic</note>
    </ligand>
</feature>
<dbReference type="CDD" id="cd03362">
    <property type="entry name" value="TOPRIM_TopoIA_TopoIII"/>
    <property type="match status" value="1"/>
</dbReference>
<dbReference type="Proteomes" id="UP000823937">
    <property type="component" value="Unassembled WGS sequence"/>
</dbReference>
<feature type="region of interest" description="Interaction with DNA" evidence="8">
    <location>
        <begin position="187"/>
        <end position="192"/>
    </location>
</feature>
<keyword evidence="5 8" id="KW-0799">Topoisomerase</keyword>
<dbReference type="PANTHER" id="PTHR11390">
    <property type="entry name" value="PROKARYOTIC DNA TOPOISOMERASE"/>
    <property type="match status" value="1"/>
</dbReference>
<dbReference type="InterPro" id="IPR023405">
    <property type="entry name" value="Topo_IA_core_domain"/>
</dbReference>
<evidence type="ECO:0000256" key="9">
    <source>
        <dbReference type="SAM" id="MobiDB-lite"/>
    </source>
</evidence>
<comment type="function">
    <text evidence="8">Releases the supercoiling and torsional tension of DNA, which is introduced during the DNA replication and transcription, by transiently cleaving and rejoining one strand of the DNA duplex. Introduces a single-strand break via transesterification at a target site in duplex DNA. The scissile phosphodiester is attacked by the catalytic tyrosine of the enzyme, resulting in the formation of a DNA-(5'-phosphotyrosyl)-enzyme intermediate and the expulsion of a 3'-OH DNA strand. The free DNA strand then undergoes passage around the unbroken strand, thus removing DNA supercoils. Finally, in the religation step, the DNA 3'-OH attacks the covalent intermediate to expel the active-site tyrosine and restore the DNA phosphodiester backbone.</text>
</comment>
<reference evidence="12" key="2">
    <citation type="submission" date="2021-04" db="EMBL/GenBank/DDBJ databases">
        <authorList>
            <person name="Gilroy R."/>
        </authorList>
    </citation>
    <scope>NUCLEOTIDE SEQUENCE</scope>
    <source>
        <strain evidence="12">CHK169-2315</strain>
    </source>
</reference>
<dbReference type="CDD" id="cd00186">
    <property type="entry name" value="TOP1Ac"/>
    <property type="match status" value="1"/>
</dbReference>
<feature type="site" description="Interaction with DNA" evidence="8">
    <location>
        <position position="61"/>
    </location>
</feature>
<dbReference type="InterPro" id="IPR013497">
    <property type="entry name" value="Topo_IA_cen"/>
</dbReference>
<keyword evidence="4 8" id="KW-0460">Magnesium</keyword>
<comment type="caution">
    <text evidence="8">Lacks conserved residue(s) required for the propagation of feature annotation.</text>
</comment>
<dbReference type="GO" id="GO:0006281">
    <property type="term" value="P:DNA repair"/>
    <property type="evidence" value="ECO:0007669"/>
    <property type="project" value="TreeGrafter"/>
</dbReference>
<dbReference type="GO" id="GO:0003917">
    <property type="term" value="F:DNA topoisomerase type I (single strand cut, ATP-independent) activity"/>
    <property type="evidence" value="ECO:0007669"/>
    <property type="project" value="UniProtKB-UniRule"/>
</dbReference>
<feature type="domain" description="Toprim" evidence="10">
    <location>
        <begin position="3"/>
        <end position="136"/>
    </location>
</feature>
<dbReference type="InterPro" id="IPR003602">
    <property type="entry name" value="Topo_IA_DNA-bd_dom"/>
</dbReference>
<evidence type="ECO:0000256" key="6">
    <source>
        <dbReference type="ARBA" id="ARBA00023125"/>
    </source>
</evidence>
<comment type="caution">
    <text evidence="12">The sequence shown here is derived from an EMBL/GenBank/DDBJ whole genome shotgun (WGS) entry which is preliminary data.</text>
</comment>
<evidence type="ECO:0000256" key="7">
    <source>
        <dbReference type="ARBA" id="ARBA00023235"/>
    </source>
</evidence>
<dbReference type="AlphaFoldDB" id="A0A9D1PM94"/>
<dbReference type="Gene3D" id="1.10.460.10">
    <property type="entry name" value="Topoisomerase I, domain 2"/>
    <property type="match status" value="1"/>
</dbReference>
<dbReference type="Pfam" id="PF01131">
    <property type="entry name" value="Topoisom_bac"/>
    <property type="match status" value="1"/>
</dbReference>
<dbReference type="InterPro" id="IPR013824">
    <property type="entry name" value="Topo_IA_cen_sub1"/>
</dbReference>
<evidence type="ECO:0000256" key="1">
    <source>
        <dbReference type="ARBA" id="ARBA00000213"/>
    </source>
</evidence>
<dbReference type="NCBIfam" id="NF005829">
    <property type="entry name" value="PRK07726.1"/>
    <property type="match status" value="1"/>
</dbReference>
<dbReference type="PRINTS" id="PR00417">
    <property type="entry name" value="PRTPISMRASEI"/>
</dbReference>
<reference evidence="12" key="1">
    <citation type="journal article" date="2021" name="PeerJ">
        <title>Extensive microbial diversity within the chicken gut microbiome revealed by metagenomics and culture.</title>
        <authorList>
            <person name="Gilroy R."/>
            <person name="Ravi A."/>
            <person name="Getino M."/>
            <person name="Pursley I."/>
            <person name="Horton D.L."/>
            <person name="Alikhan N.F."/>
            <person name="Baker D."/>
            <person name="Gharbi K."/>
            <person name="Hall N."/>
            <person name="Watson M."/>
            <person name="Adriaenssens E.M."/>
            <person name="Foster-Nyarko E."/>
            <person name="Jarju S."/>
            <person name="Secka A."/>
            <person name="Antonio M."/>
            <person name="Oren A."/>
            <person name="Chaudhuri R.R."/>
            <person name="La Ragione R."/>
            <person name="Hildebrand F."/>
            <person name="Pallen M.J."/>
        </authorList>
    </citation>
    <scope>NUCLEOTIDE SEQUENCE</scope>
    <source>
        <strain evidence="12">CHK169-2315</strain>
    </source>
</reference>
<keyword evidence="3 8" id="KW-0479">Metal-binding</keyword>
<dbReference type="PROSITE" id="PS50880">
    <property type="entry name" value="TOPRIM"/>
    <property type="match status" value="1"/>
</dbReference>
<dbReference type="NCBIfam" id="TIGR01056">
    <property type="entry name" value="topB"/>
    <property type="match status" value="1"/>
</dbReference>
<dbReference type="InterPro" id="IPR006171">
    <property type="entry name" value="TOPRIM_dom"/>
</dbReference>
<dbReference type="SMART" id="SM00436">
    <property type="entry name" value="TOP1Bc"/>
    <property type="match status" value="1"/>
</dbReference>
<keyword evidence="6 8" id="KW-0238">DNA-binding</keyword>
<feature type="region of interest" description="Disordered" evidence="9">
    <location>
        <begin position="675"/>
        <end position="702"/>
    </location>
</feature>
<dbReference type="GO" id="GO:0006265">
    <property type="term" value="P:DNA topological change"/>
    <property type="evidence" value="ECO:0007669"/>
    <property type="project" value="UniProtKB-UniRule"/>
</dbReference>
<dbReference type="Gene3D" id="2.70.20.10">
    <property type="entry name" value="Topoisomerase I, domain 3"/>
    <property type="match status" value="1"/>
</dbReference>
<evidence type="ECO:0000256" key="5">
    <source>
        <dbReference type="ARBA" id="ARBA00023029"/>
    </source>
</evidence>
<dbReference type="Gene3D" id="3.40.50.140">
    <property type="match status" value="1"/>
</dbReference>
<feature type="domain" description="Topo IA-type catalytic" evidence="11">
    <location>
        <begin position="153"/>
        <end position="584"/>
    </location>
</feature>
<evidence type="ECO:0000256" key="8">
    <source>
        <dbReference type="HAMAP-Rule" id="MF_00953"/>
    </source>
</evidence>
<feature type="compositionally biased region" description="Basic and acidic residues" evidence="9">
    <location>
        <begin position="687"/>
        <end position="700"/>
    </location>
</feature>
<dbReference type="GO" id="GO:0003677">
    <property type="term" value="F:DNA binding"/>
    <property type="evidence" value="ECO:0007669"/>
    <property type="project" value="UniProtKB-KW"/>
</dbReference>
<dbReference type="GO" id="GO:0043597">
    <property type="term" value="C:cytoplasmic replication fork"/>
    <property type="evidence" value="ECO:0007669"/>
    <property type="project" value="TreeGrafter"/>
</dbReference>
<dbReference type="GO" id="GO:0000287">
    <property type="term" value="F:magnesium ion binding"/>
    <property type="evidence" value="ECO:0007669"/>
    <property type="project" value="UniProtKB-UniRule"/>
</dbReference>
<sequence length="715" mass="81686">MSKKVVLAEKPSVARDIARVLGCNKKGDGYLEGNNYIVTWALGHLVTLATPDQYDAKYKTWRMEDLPMLPNDLKTVVIKKTGKQFNAVKRQLTRNDVDEIIIATDAGREGELVARWILKQARVKKRVSRLWISSVTDKAIRDGFKKLQPGKKYETLYEAAVARSEADWYVGLNATRALTTKYDAQLSSGRVQTPTLGIVHAREEEIRHFKPAIFYEMQANIGGKNFIWRDAKNNSRIFDEANAKQLQEKLTGAEAIVEHVERKEKKQFAPQLYDLTELQRDANKIFHLSGKQTLQAMQNLYERHKVLTYPRTDSRVITTDIVPTLKDRLDACGVDEYANIASTLKRKKFNFPKSIVNDAQVSDHHAIIPTEEPVDLTALGSNERKIYDLVVKRFLAVLSDPYVYEETMIAVRMLGENFVRKETKVLSPGWKTVYGEKIVEAEATIFTKGRTFSHVTVTVKTGETSPPERLTEGALLKAMENPVKFMDVREKDLVQTLNEAGGIGTVATRADIIEKLIDGQYMELRGKYLHVTPTGKQLLDLAPEALRSPKLTAEWEQKLMAIERGTLKKDAFMTDIKAYTKEIVHEIKTADATFKHDNITGTKCPQCDSFMLEIENRHGKMLRCKDRSCNYKKNVYKNTNARCPECKKKMKLYGEGDGQMFTCVCGHREKMNTFEKRRKQNKNQRVSKKDVQNYMKKQDDFTNNPFADALKNFKK</sequence>
<dbReference type="PROSITE" id="PS00396">
    <property type="entry name" value="TOPO_IA_1"/>
    <property type="match status" value="1"/>
</dbReference>
<dbReference type="Gene3D" id="1.10.290.10">
    <property type="entry name" value="Topoisomerase I, domain 4"/>
    <property type="match status" value="1"/>
</dbReference>
<dbReference type="SMART" id="SM00437">
    <property type="entry name" value="TOP1Ac"/>
    <property type="match status" value="1"/>
</dbReference>
<feature type="site" description="Interaction with DNA" evidence="8">
    <location>
        <position position="168"/>
    </location>
</feature>
<dbReference type="InterPro" id="IPR034144">
    <property type="entry name" value="TOPRIM_TopoIII"/>
</dbReference>
<dbReference type="InterPro" id="IPR005738">
    <property type="entry name" value="TopoIII"/>
</dbReference>
<dbReference type="GO" id="GO:0006310">
    <property type="term" value="P:DNA recombination"/>
    <property type="evidence" value="ECO:0007669"/>
    <property type="project" value="TreeGrafter"/>
</dbReference>
<dbReference type="InterPro" id="IPR003601">
    <property type="entry name" value="Topo_IA_2"/>
</dbReference>
<dbReference type="EC" id="5.6.2.1" evidence="8"/>
<evidence type="ECO:0000313" key="12">
    <source>
        <dbReference type="EMBL" id="HIV74014.1"/>
    </source>
</evidence>
<dbReference type="InterPro" id="IPR013826">
    <property type="entry name" value="Topo_IA_cen_sub3"/>
</dbReference>
<organism evidence="12 13">
    <name type="scientific">Candidatus Pseudogracilibacillus intestinigallinarum</name>
    <dbReference type="NCBI Taxonomy" id="2838742"/>
    <lineage>
        <taxon>Bacteria</taxon>
        <taxon>Bacillati</taxon>
        <taxon>Bacillota</taxon>
        <taxon>Bacilli</taxon>
        <taxon>Bacillales</taxon>
        <taxon>Bacillaceae</taxon>
        <taxon>Pseudogracilibacillus</taxon>
    </lineage>
</organism>
<comment type="cofactor">
    <cofactor evidence="8">
        <name>Mg(2+)</name>
        <dbReference type="ChEBI" id="CHEBI:18420"/>
    </cofactor>
</comment>
<dbReference type="InterPro" id="IPR023406">
    <property type="entry name" value="Topo_IA_AS"/>
</dbReference>
<accession>A0A9D1PM94</accession>
<feature type="binding site" evidence="8">
    <location>
        <position position="105"/>
    </location>
    <ligand>
        <name>Mg(2+)</name>
        <dbReference type="ChEBI" id="CHEBI:18420"/>
        <note>catalytic</note>
    </ligand>
</feature>
<evidence type="ECO:0000259" key="10">
    <source>
        <dbReference type="PROSITE" id="PS50880"/>
    </source>
</evidence>
<evidence type="ECO:0000256" key="2">
    <source>
        <dbReference type="ARBA" id="ARBA00009446"/>
    </source>
</evidence>
<evidence type="ECO:0000259" key="11">
    <source>
        <dbReference type="PROSITE" id="PS52039"/>
    </source>
</evidence>
<dbReference type="SMART" id="SM00493">
    <property type="entry name" value="TOPRIM"/>
    <property type="match status" value="1"/>
</dbReference>
<evidence type="ECO:0000256" key="4">
    <source>
        <dbReference type="ARBA" id="ARBA00022842"/>
    </source>
</evidence>
<dbReference type="InterPro" id="IPR013825">
    <property type="entry name" value="Topo_IA_cen_sub2"/>
</dbReference>
<feature type="site" description="Interaction with DNA" evidence="8">
    <location>
        <position position="311"/>
    </location>
</feature>
<dbReference type="SUPFAM" id="SSF56712">
    <property type="entry name" value="Prokaryotic type I DNA topoisomerase"/>
    <property type="match status" value="1"/>
</dbReference>